<gene>
    <name evidence="1" type="ORF">SAMN04487944_1217</name>
</gene>
<proteinExistence type="predicted"/>
<dbReference type="AlphaFoldDB" id="A0A1H9V2V4"/>
<dbReference type="RefSeq" id="WP_089743307.1">
    <property type="nucleotide sequence ID" value="NZ_FOGL01000021.1"/>
</dbReference>
<accession>A0A1H9V2V4</accession>
<protein>
    <recommendedName>
        <fullName evidence="3">Protein CcmA, bactofilin family</fullName>
    </recommendedName>
</protein>
<dbReference type="Proteomes" id="UP000199687">
    <property type="component" value="Unassembled WGS sequence"/>
</dbReference>
<sequence length="220" mass="24346">MTKMDALRSITFTSGAIHELSEAYDVVKIRGSVSFHHEANLKRISTHGHSVFHSNVITELLQNSGSCTVKGNCTASKAENTGNLKLSSAEINHLSSAGKLSISDSLKADKLDAIGMLQGKKFHVKQFSLRLASESHISRLITEEARVEKDRKSLSLFKKRLICHYIKGENIKLTCTEADIVEGDFVEIGDNCDIKKLYYTKGCTISPNANVHQLTRRDLV</sequence>
<evidence type="ECO:0000313" key="2">
    <source>
        <dbReference type="Proteomes" id="UP000199687"/>
    </source>
</evidence>
<dbReference type="EMBL" id="FOGL01000021">
    <property type="protein sequence ID" value="SES15899.1"/>
    <property type="molecule type" value="Genomic_DNA"/>
</dbReference>
<name>A0A1H9V2V4_9BACI</name>
<reference evidence="1 2" key="1">
    <citation type="submission" date="2016-10" db="EMBL/GenBank/DDBJ databases">
        <authorList>
            <person name="de Groot N.N."/>
        </authorList>
    </citation>
    <scope>NUCLEOTIDE SEQUENCE [LARGE SCALE GENOMIC DNA]</scope>
    <source>
        <strain evidence="1 2">CGMCC 1.7727</strain>
    </source>
</reference>
<evidence type="ECO:0008006" key="3">
    <source>
        <dbReference type="Google" id="ProtNLM"/>
    </source>
</evidence>
<dbReference type="OrthoDB" id="1730007at2"/>
<organism evidence="1 2">
    <name type="scientific">Gracilibacillus ureilyticus</name>
    <dbReference type="NCBI Taxonomy" id="531814"/>
    <lineage>
        <taxon>Bacteria</taxon>
        <taxon>Bacillati</taxon>
        <taxon>Bacillota</taxon>
        <taxon>Bacilli</taxon>
        <taxon>Bacillales</taxon>
        <taxon>Bacillaceae</taxon>
        <taxon>Gracilibacillus</taxon>
    </lineage>
</organism>
<evidence type="ECO:0000313" key="1">
    <source>
        <dbReference type="EMBL" id="SES15899.1"/>
    </source>
</evidence>
<keyword evidence="2" id="KW-1185">Reference proteome</keyword>
<dbReference type="STRING" id="531814.SAMN04487944_1217"/>